<evidence type="ECO:0000313" key="10">
    <source>
        <dbReference type="EMBL" id="KAJ6225011.1"/>
    </source>
</evidence>
<dbReference type="Gene3D" id="2.130.10.10">
    <property type="entry name" value="YVTN repeat-like/Quinoprotein amine dehydrogenase"/>
    <property type="match status" value="1"/>
</dbReference>
<dbReference type="GO" id="GO:1990757">
    <property type="term" value="F:ubiquitin ligase activator activity"/>
    <property type="evidence" value="ECO:0007669"/>
    <property type="project" value="TreeGrafter"/>
</dbReference>
<dbReference type="AlphaFoldDB" id="A0A9Q0RT55"/>
<dbReference type="GO" id="GO:1905786">
    <property type="term" value="P:positive regulation of anaphase-promoting complex-dependent catabolic process"/>
    <property type="evidence" value="ECO:0007669"/>
    <property type="project" value="TreeGrafter"/>
</dbReference>
<reference evidence="10" key="1">
    <citation type="submission" date="2022-12" db="EMBL/GenBank/DDBJ databases">
        <title>Genome assemblies of Blomia tropicalis.</title>
        <authorList>
            <person name="Cui Y."/>
        </authorList>
    </citation>
    <scope>NUCLEOTIDE SEQUENCE</scope>
    <source>
        <tissue evidence="10">Adult mites</tissue>
    </source>
</reference>
<feature type="compositionally biased region" description="Low complexity" evidence="8">
    <location>
        <begin position="1"/>
        <end position="22"/>
    </location>
</feature>
<dbReference type="InterPro" id="IPR036322">
    <property type="entry name" value="WD40_repeat_dom_sf"/>
</dbReference>
<evidence type="ECO:0000256" key="1">
    <source>
        <dbReference type="ARBA" id="ARBA00006445"/>
    </source>
</evidence>
<evidence type="ECO:0000256" key="5">
    <source>
        <dbReference type="ARBA" id="ARBA00022776"/>
    </source>
</evidence>
<feature type="domain" description="CDC20/Fizzy WD40" evidence="9">
    <location>
        <begin position="154"/>
        <end position="451"/>
    </location>
</feature>
<dbReference type="PROSITE" id="PS50082">
    <property type="entry name" value="WD_REPEATS_2"/>
    <property type="match status" value="3"/>
</dbReference>
<evidence type="ECO:0000256" key="6">
    <source>
        <dbReference type="ARBA" id="ARBA00023306"/>
    </source>
</evidence>
<protein>
    <recommendedName>
        <fullName evidence="9">CDC20/Fizzy WD40 domain-containing protein</fullName>
    </recommendedName>
</protein>
<organism evidence="10 11">
    <name type="scientific">Blomia tropicalis</name>
    <name type="common">Mite</name>
    <dbReference type="NCBI Taxonomy" id="40697"/>
    <lineage>
        <taxon>Eukaryota</taxon>
        <taxon>Metazoa</taxon>
        <taxon>Ecdysozoa</taxon>
        <taxon>Arthropoda</taxon>
        <taxon>Chelicerata</taxon>
        <taxon>Arachnida</taxon>
        <taxon>Acari</taxon>
        <taxon>Acariformes</taxon>
        <taxon>Sarcoptiformes</taxon>
        <taxon>Astigmata</taxon>
        <taxon>Glycyphagoidea</taxon>
        <taxon>Echimyopodidae</taxon>
        <taxon>Blomia</taxon>
    </lineage>
</organism>
<comment type="caution">
    <text evidence="10">The sequence shown here is derived from an EMBL/GenBank/DDBJ whole genome shotgun (WGS) entry which is preliminary data.</text>
</comment>
<sequence>MKMENLSLSNSFSKSHNVSSINKVNTPIKNILRTPTHHPSPSPARGGRIGDKSRQYTPKTPIGADRFIPDRNNINIELSQYLINNDTKELENKPSTMSEMVGDMSNCRVMLYTNKAPRAPEGHSNNHKVVYSSFKSSTKKKTSRFIPSAPERILDAPDIVNDYYLNLIDWSMNNVLAVALKNEVYLWNATTASIENLVTLEDPEIITSLSWEGNYLAVGNSSGNIQLWDTIKTKRLRTLNNSADRFSCLSWNQHVLSGGCRDGKIYNNDVRIASSLISTFSGHSLEVCGLQWSPNGKMLASGGNDNTVNVWSATSLGEQSSESTSVTPLNLFTDHQAAVKAIAWCPWRAGCLATGGGTADRTIRIWNCQNGQNMYSVDAKSQVSAILWSSEYRELISSHGYSNHELIIWKYPSMNKVTELTGHTQRILGMVMSPDGTTVASLAADETLRFWECFLVDSTTKKKQQIKQGKINKENCGIRFNNNIR</sequence>
<dbReference type="InterPro" id="IPR015943">
    <property type="entry name" value="WD40/YVTN_repeat-like_dom_sf"/>
</dbReference>
<dbReference type="GO" id="GO:0031145">
    <property type="term" value="P:anaphase-promoting complex-dependent catabolic process"/>
    <property type="evidence" value="ECO:0007669"/>
    <property type="project" value="TreeGrafter"/>
</dbReference>
<dbReference type="GO" id="GO:0010997">
    <property type="term" value="F:anaphase-promoting complex binding"/>
    <property type="evidence" value="ECO:0007669"/>
    <property type="project" value="InterPro"/>
</dbReference>
<feature type="repeat" description="WD" evidence="7">
    <location>
        <begin position="420"/>
        <end position="452"/>
    </location>
</feature>
<gene>
    <name evidence="10" type="ORF">RDWZM_003556</name>
</gene>
<dbReference type="SUPFAM" id="SSF50978">
    <property type="entry name" value="WD40 repeat-like"/>
    <property type="match status" value="1"/>
</dbReference>
<dbReference type="GO" id="GO:0051301">
    <property type="term" value="P:cell division"/>
    <property type="evidence" value="ECO:0007669"/>
    <property type="project" value="UniProtKB-KW"/>
</dbReference>
<dbReference type="PANTHER" id="PTHR19918:SF8">
    <property type="entry name" value="FI02843P"/>
    <property type="match status" value="1"/>
</dbReference>
<dbReference type="OMA" id="CSGACLN"/>
<evidence type="ECO:0000256" key="4">
    <source>
        <dbReference type="ARBA" id="ARBA00022737"/>
    </source>
</evidence>
<dbReference type="GO" id="GO:0005680">
    <property type="term" value="C:anaphase-promoting complex"/>
    <property type="evidence" value="ECO:0007669"/>
    <property type="project" value="TreeGrafter"/>
</dbReference>
<dbReference type="PANTHER" id="PTHR19918">
    <property type="entry name" value="CELL DIVISION CYCLE 20 CDC20 FIZZY -RELATED"/>
    <property type="match status" value="1"/>
</dbReference>
<dbReference type="Pfam" id="PF24807">
    <property type="entry name" value="WD40_CDC20-Fz"/>
    <property type="match status" value="1"/>
</dbReference>
<dbReference type="Proteomes" id="UP001142055">
    <property type="component" value="Chromosome 1"/>
</dbReference>
<feature type="region of interest" description="Disordered" evidence="8">
    <location>
        <begin position="1"/>
        <end position="67"/>
    </location>
</feature>
<proteinExistence type="inferred from homology"/>
<dbReference type="InterPro" id="IPR001680">
    <property type="entry name" value="WD40_rpt"/>
</dbReference>
<keyword evidence="2 7" id="KW-0853">WD repeat</keyword>
<accession>A0A9Q0RT55</accession>
<dbReference type="InterPro" id="IPR056150">
    <property type="entry name" value="WD40_CDC20-Fz"/>
</dbReference>
<evidence type="ECO:0000259" key="9">
    <source>
        <dbReference type="Pfam" id="PF24807"/>
    </source>
</evidence>
<comment type="similarity">
    <text evidence="1">Belongs to the WD repeat CDC20/Fizzy family.</text>
</comment>
<keyword evidence="11" id="KW-1185">Reference proteome</keyword>
<dbReference type="InterPro" id="IPR033010">
    <property type="entry name" value="Cdc20/Fizzy"/>
</dbReference>
<dbReference type="PROSITE" id="PS50294">
    <property type="entry name" value="WD_REPEATS_REGION"/>
    <property type="match status" value="2"/>
</dbReference>
<keyword evidence="3" id="KW-0132">Cell division</keyword>
<name>A0A9Q0RT55_BLOTA</name>
<keyword evidence="5" id="KW-0498">Mitosis</keyword>
<evidence type="ECO:0000256" key="8">
    <source>
        <dbReference type="SAM" id="MobiDB-lite"/>
    </source>
</evidence>
<evidence type="ECO:0000256" key="7">
    <source>
        <dbReference type="PROSITE-ProRule" id="PRU00221"/>
    </source>
</evidence>
<keyword evidence="4" id="KW-0677">Repeat</keyword>
<evidence type="ECO:0000256" key="3">
    <source>
        <dbReference type="ARBA" id="ARBA00022618"/>
    </source>
</evidence>
<dbReference type="SMART" id="SM00320">
    <property type="entry name" value="WD40"/>
    <property type="match status" value="5"/>
</dbReference>
<feature type="repeat" description="WD" evidence="7">
    <location>
        <begin position="332"/>
        <end position="376"/>
    </location>
</feature>
<dbReference type="EMBL" id="JAPWDV010000001">
    <property type="protein sequence ID" value="KAJ6225011.1"/>
    <property type="molecule type" value="Genomic_DNA"/>
</dbReference>
<feature type="repeat" description="WD" evidence="7">
    <location>
        <begin position="280"/>
        <end position="321"/>
    </location>
</feature>
<evidence type="ECO:0000313" key="11">
    <source>
        <dbReference type="Proteomes" id="UP001142055"/>
    </source>
</evidence>
<evidence type="ECO:0000256" key="2">
    <source>
        <dbReference type="ARBA" id="ARBA00022574"/>
    </source>
</evidence>
<keyword evidence="6" id="KW-0131">Cell cycle</keyword>